<accession>A0A3L6G4M9</accession>
<evidence type="ECO:0000256" key="2">
    <source>
        <dbReference type="SAM" id="Phobius"/>
    </source>
</evidence>
<keyword evidence="2" id="KW-0472">Membrane</keyword>
<feature type="region of interest" description="Disordered" evidence="1">
    <location>
        <begin position="301"/>
        <end position="328"/>
    </location>
</feature>
<proteinExistence type="predicted"/>
<dbReference type="EMBL" id="NCVQ01000002">
    <property type="protein sequence ID" value="PWZ43530.1"/>
    <property type="molecule type" value="Genomic_DNA"/>
</dbReference>
<feature type="compositionally biased region" description="Basic and acidic residues" evidence="1">
    <location>
        <begin position="301"/>
        <end position="311"/>
    </location>
</feature>
<feature type="transmembrane region" description="Helical" evidence="2">
    <location>
        <begin position="27"/>
        <end position="53"/>
    </location>
</feature>
<evidence type="ECO:0000313" key="3">
    <source>
        <dbReference type="EMBL" id="PWZ43530.1"/>
    </source>
</evidence>
<dbReference type="Proteomes" id="UP000251960">
    <property type="component" value="Chromosome 10"/>
</dbReference>
<gene>
    <name evidence="3" type="ORF">Zm00014a_034009</name>
</gene>
<dbReference type="AlphaFoldDB" id="A0A3L6G4M9"/>
<protein>
    <submittedName>
        <fullName evidence="3">Uncharacterized protein</fullName>
    </submittedName>
</protein>
<comment type="caution">
    <text evidence="3">The sequence shown here is derived from an EMBL/GenBank/DDBJ whole genome shotgun (WGS) entry which is preliminary data.</text>
</comment>
<sequence length="328" mass="35898">MDPAAEPAAWPPWTSLLLRALSRRRTWVALFLAVYAGLLSSSWSLLASVRAWYYSASSASAAPAWPAALYASVMYGAVFGLLSMAAALAVAAPAMLVTWTTVLVLLAFAGRPRRSLVAEGRRATRDIAGLALRVLLREGNAVAALCAAASFAALLLGHRDHQEKDIGRSGGSHLDKMGMHLWSSSLDPAITDEIKMLELPFVMGALIKPLAEKLNEDSSCADFLGKSMLIWLYAAISCLSSSLQPEESTSARYLRLAASGTDLFPTEHNWKNLNRRVRDQWIVMHKDHYCFPSNQRLGLQQRDESGHERVGRHPAVGLQFNEPDSRGR</sequence>
<organism evidence="3">
    <name type="scientific">Zea mays</name>
    <name type="common">Maize</name>
    <dbReference type="NCBI Taxonomy" id="4577"/>
    <lineage>
        <taxon>Eukaryota</taxon>
        <taxon>Viridiplantae</taxon>
        <taxon>Streptophyta</taxon>
        <taxon>Embryophyta</taxon>
        <taxon>Tracheophyta</taxon>
        <taxon>Spermatophyta</taxon>
        <taxon>Magnoliopsida</taxon>
        <taxon>Liliopsida</taxon>
        <taxon>Poales</taxon>
        <taxon>Poaceae</taxon>
        <taxon>PACMAD clade</taxon>
        <taxon>Panicoideae</taxon>
        <taxon>Andropogonodae</taxon>
        <taxon>Andropogoneae</taxon>
        <taxon>Tripsacinae</taxon>
        <taxon>Zea</taxon>
    </lineage>
</organism>
<keyword evidence="2" id="KW-0812">Transmembrane</keyword>
<name>A0A3L6G4M9_MAIZE</name>
<dbReference type="PANTHER" id="PTHR34656:SF1">
    <property type="entry name" value="PYRROLINE-5-CARBOXYLATE REDUCTASE"/>
    <property type="match status" value="1"/>
</dbReference>
<keyword evidence="2" id="KW-1133">Transmembrane helix</keyword>
<reference evidence="3" key="1">
    <citation type="journal article" date="2018" name="Nat. Genet.">
        <title>Extensive intraspecific gene order and gene structural variations between Mo17 and other maize genomes.</title>
        <authorList>
            <person name="Sun S."/>
            <person name="Zhou Y."/>
            <person name="Chen J."/>
            <person name="Shi J."/>
            <person name="Zhao H."/>
            <person name="Zhao H."/>
            <person name="Song W."/>
            <person name="Zhang M."/>
            <person name="Cui Y."/>
            <person name="Dong X."/>
            <person name="Liu H."/>
            <person name="Ma X."/>
            <person name="Jiao Y."/>
            <person name="Wang B."/>
            <person name="Wei X."/>
            <person name="Stein J.C."/>
            <person name="Glaubitz J.C."/>
            <person name="Lu F."/>
            <person name="Yu G."/>
            <person name="Liang C."/>
            <person name="Fengler K."/>
            <person name="Li B."/>
            <person name="Rafalski A."/>
            <person name="Schnable P.S."/>
            <person name="Ware D.H."/>
            <person name="Buckler E.S."/>
            <person name="Lai J."/>
        </authorList>
    </citation>
    <scope>NUCLEOTIDE SEQUENCE [LARGE SCALE GENOMIC DNA]</scope>
    <source>
        <tissue evidence="3">Seedling</tissue>
    </source>
</reference>
<evidence type="ECO:0000256" key="1">
    <source>
        <dbReference type="SAM" id="MobiDB-lite"/>
    </source>
</evidence>
<feature type="transmembrane region" description="Helical" evidence="2">
    <location>
        <begin position="73"/>
        <end position="106"/>
    </location>
</feature>
<dbReference type="PANTHER" id="PTHR34656">
    <property type="entry name" value="PYRROLINE-5-CARBOXYLATE REDUCTASE"/>
    <property type="match status" value="1"/>
</dbReference>